<name>A0A0E3FB23_9CAUD</name>
<keyword evidence="1" id="KW-0472">Membrane</keyword>
<accession>A0A0E3FB23</accession>
<evidence type="ECO:0000313" key="2">
    <source>
        <dbReference type="EMBL" id="AIX23946.1"/>
    </source>
</evidence>
<dbReference type="KEGG" id="vg:24171229"/>
<keyword evidence="1" id="KW-0812">Transmembrane</keyword>
<proteinExistence type="predicted"/>
<gene>
    <name evidence="2" type="ORF">Syn7803US103_51</name>
</gene>
<evidence type="ECO:0000256" key="1">
    <source>
        <dbReference type="SAM" id="Phobius"/>
    </source>
</evidence>
<dbReference type="Proteomes" id="UP000033008">
    <property type="component" value="Segment"/>
</dbReference>
<feature type="transmembrane region" description="Helical" evidence="1">
    <location>
        <begin position="6"/>
        <end position="25"/>
    </location>
</feature>
<dbReference type="GeneID" id="24171229"/>
<protein>
    <submittedName>
        <fullName evidence="2">Uncharacterized protein</fullName>
    </submittedName>
</protein>
<sequence length="46" mass="5438">MRITQYLLSGIFAIVALTCYLLFLADRDTKMMNYYDSTIQQQTVRK</sequence>
<organism evidence="2 3">
    <name type="scientific">Synechococcus phage ACG-2014j</name>
    <dbReference type="NCBI Taxonomy" id="1493514"/>
    <lineage>
        <taxon>Viruses</taxon>
        <taxon>Duplodnaviria</taxon>
        <taxon>Heunggongvirae</taxon>
        <taxon>Uroviricota</taxon>
        <taxon>Caudoviricetes</taxon>
        <taxon>Pantevenvirales</taxon>
        <taxon>Kyanoviridae</taxon>
        <taxon>Potamoivirus</taxon>
        <taxon>Potamoivirus tusconj</taxon>
    </lineage>
</organism>
<dbReference type="EMBL" id="KJ019069">
    <property type="protein sequence ID" value="AIX23946.1"/>
    <property type="molecule type" value="Genomic_DNA"/>
</dbReference>
<keyword evidence="1" id="KW-1133">Transmembrane helix</keyword>
<evidence type="ECO:0000313" key="3">
    <source>
        <dbReference type="Proteomes" id="UP000033008"/>
    </source>
</evidence>
<reference evidence="2 3" key="1">
    <citation type="submission" date="2013-12" db="EMBL/GenBank/DDBJ databases">
        <title>Ecological redundancy of diverse viral populations within a natural community.</title>
        <authorList>
            <person name="Gregory A.C."/>
            <person name="LaButti K."/>
            <person name="Copeland A."/>
            <person name="Woyke T."/>
            <person name="Sullivan M.B."/>
        </authorList>
    </citation>
    <scope>NUCLEOTIDE SEQUENCE [LARGE SCALE GENOMIC DNA]</scope>
    <source>
        <strain evidence="2">Syn7803US103</strain>
    </source>
</reference>
<dbReference type="OrthoDB" id="27790at10239"/>
<dbReference type="RefSeq" id="YP_009134033.1">
    <property type="nucleotide sequence ID" value="NC_026926.1"/>
</dbReference>